<evidence type="ECO:0000313" key="2">
    <source>
        <dbReference type="EMBL" id="BCL60668.1"/>
    </source>
</evidence>
<proteinExistence type="inferred from homology"/>
<comment type="similarity">
    <text evidence="1">Belongs to the HisA/HisF family.</text>
</comment>
<dbReference type="InterPro" id="IPR050064">
    <property type="entry name" value="IGPS_HisA/HisF"/>
</dbReference>
<reference evidence="2" key="1">
    <citation type="submission" date="2020-09" db="EMBL/GenBank/DDBJ databases">
        <title>Desulfogranum mesoprofundum gen. nov., sp. nov., a novel mesophilic, sulfate-reducing chemolithoautotroph isolated from a deep-sea hydrothermal vent chimney in the Suiyo Seamount.</title>
        <authorList>
            <person name="Hashimoto Y."/>
            <person name="Nakagawa S."/>
        </authorList>
    </citation>
    <scope>NUCLEOTIDE SEQUENCE</scope>
    <source>
        <strain evidence="2">KT2</strain>
    </source>
</reference>
<organism evidence="2 3">
    <name type="scientific">Desulfomarina profundi</name>
    <dbReference type="NCBI Taxonomy" id="2772557"/>
    <lineage>
        <taxon>Bacteria</taxon>
        <taxon>Pseudomonadati</taxon>
        <taxon>Thermodesulfobacteriota</taxon>
        <taxon>Desulfobulbia</taxon>
        <taxon>Desulfobulbales</taxon>
        <taxon>Desulfobulbaceae</taxon>
        <taxon>Desulfomarina</taxon>
    </lineage>
</organism>
<sequence>MLKKRVIFALLYNNGNFMLSRNFRLQKVGDLNWLRNNYNFSQIAFSIDELIILDVTRGKRDFDRFCVHVKALTENCFIPITAGGGITQADDAVKLLRSGADKVIVNSIVQENPGVLSDIARQFGRQCIVVSVDVKMIDNQATIWIENGEKKSENVLEKWFEITSRLPFGELYLNSMDRDGTGQGFLLSLLDYLPQSYDVPVIIAGGAGNYKHLAEGLEDERVDAVATAHLFNFVGNGLEEARSKLLDEGFFLAKWEKRFGLLQQGTD</sequence>
<dbReference type="PANTHER" id="PTHR21235">
    <property type="entry name" value="IMIDAZOLE GLYCEROL PHOSPHATE SYNTHASE SUBUNIT HISF/H IGP SYNTHASE SUBUNIT HISF/H"/>
    <property type="match status" value="1"/>
</dbReference>
<dbReference type="GO" id="GO:0000105">
    <property type="term" value="P:L-histidine biosynthetic process"/>
    <property type="evidence" value="ECO:0007669"/>
    <property type="project" value="UniProtKB-KW"/>
</dbReference>
<dbReference type="GO" id="GO:0000107">
    <property type="term" value="F:imidazoleglycerol-phosphate synthase activity"/>
    <property type="evidence" value="ECO:0007669"/>
    <property type="project" value="TreeGrafter"/>
</dbReference>
<dbReference type="Pfam" id="PF00977">
    <property type="entry name" value="His_biosynth"/>
    <property type="match status" value="1"/>
</dbReference>
<dbReference type="Proteomes" id="UP000826725">
    <property type="component" value="Chromosome"/>
</dbReference>
<keyword evidence="3" id="KW-1185">Reference proteome</keyword>
<evidence type="ECO:0000256" key="1">
    <source>
        <dbReference type="RuleBase" id="RU003657"/>
    </source>
</evidence>
<dbReference type="RefSeq" id="WP_228856773.1">
    <property type="nucleotide sequence ID" value="NZ_AP024086.1"/>
</dbReference>
<gene>
    <name evidence="2" type="primary">hisF_1</name>
    <name evidence="2" type="ORF">DGMP_13610</name>
</gene>
<accession>A0A8D5FKH0</accession>
<protein>
    <submittedName>
        <fullName evidence="2">Imidazole glycerol phosphate synthase subunit HisF</fullName>
    </submittedName>
</protein>
<dbReference type="PANTHER" id="PTHR21235:SF2">
    <property type="entry name" value="IMIDAZOLE GLYCEROL PHOSPHATE SYNTHASE HISHF"/>
    <property type="match status" value="1"/>
</dbReference>
<dbReference type="KEGG" id="dbk:DGMP_13610"/>
<dbReference type="EMBL" id="AP024086">
    <property type="protein sequence ID" value="BCL60668.1"/>
    <property type="molecule type" value="Genomic_DNA"/>
</dbReference>
<evidence type="ECO:0000313" key="3">
    <source>
        <dbReference type="Proteomes" id="UP000826725"/>
    </source>
</evidence>
<name>A0A8D5FKH0_9BACT</name>
<keyword evidence="1" id="KW-0368">Histidine biosynthesis</keyword>
<keyword evidence="1" id="KW-0028">Amino-acid biosynthesis</keyword>
<dbReference type="AlphaFoldDB" id="A0A8D5FKH0"/>
<dbReference type="InterPro" id="IPR006062">
    <property type="entry name" value="His_biosynth"/>
</dbReference>